<protein>
    <submittedName>
        <fullName evidence="4">Bifunctional epoxide hydrolase 2</fullName>
    </submittedName>
</protein>
<dbReference type="Gene3D" id="3.40.50.1820">
    <property type="entry name" value="alpha/beta hydrolase"/>
    <property type="match status" value="1"/>
</dbReference>
<dbReference type="PRINTS" id="PR00412">
    <property type="entry name" value="EPOXHYDRLASE"/>
</dbReference>
<feature type="domain" description="AB hydrolase-1" evidence="3">
    <location>
        <begin position="32"/>
        <end position="309"/>
    </location>
</feature>
<organism evidence="4 5">
    <name type="scientific">Smittium mucronatum</name>
    <dbReference type="NCBI Taxonomy" id="133383"/>
    <lineage>
        <taxon>Eukaryota</taxon>
        <taxon>Fungi</taxon>
        <taxon>Fungi incertae sedis</taxon>
        <taxon>Zoopagomycota</taxon>
        <taxon>Kickxellomycotina</taxon>
        <taxon>Harpellomycetes</taxon>
        <taxon>Harpellales</taxon>
        <taxon>Legeriomycetaceae</taxon>
        <taxon>Smittium</taxon>
    </lineage>
</organism>
<comment type="similarity">
    <text evidence="2">Belongs to the AB hydrolase superfamily. Epoxide hydrolase family.</text>
</comment>
<evidence type="ECO:0000313" key="5">
    <source>
        <dbReference type="Proteomes" id="UP000187455"/>
    </source>
</evidence>
<keyword evidence="5" id="KW-1185">Reference proteome</keyword>
<proteinExistence type="inferred from homology"/>
<dbReference type="PANTHER" id="PTHR43329">
    <property type="entry name" value="EPOXIDE HYDROLASE"/>
    <property type="match status" value="1"/>
</dbReference>
<dbReference type="OrthoDB" id="408373at2759"/>
<dbReference type="InterPro" id="IPR029058">
    <property type="entry name" value="AB_hydrolase_fold"/>
</dbReference>
<gene>
    <name evidence="4" type="ORF">AYI68_g5450</name>
</gene>
<reference evidence="4 5" key="1">
    <citation type="journal article" date="2016" name="Mol. Biol. Evol.">
        <title>Genome-Wide Survey of Gut Fungi (Harpellales) Reveals the First Horizontally Transferred Ubiquitin Gene from a Mosquito Host.</title>
        <authorList>
            <person name="Wang Y."/>
            <person name="White M.M."/>
            <person name="Kvist S."/>
            <person name="Moncalvo J.M."/>
        </authorList>
    </citation>
    <scope>NUCLEOTIDE SEQUENCE [LARGE SCALE GENOMIC DNA]</scope>
    <source>
        <strain evidence="4 5">ALG-7-W6</strain>
    </source>
</reference>
<sequence length="328" mass="37415">MDPLKPESFNHKYLKVGENVAHYVDEGKSDKVIVCVHGFPDLWYGWRYQIPYLVSLGYRVIAVDIRGFGHSDSHPIEDKDLPSSSTKNRLGDIIAVLDFEKISKAIWFGHDWGSKFVWRAALWYPSYVKAIASLCTPYFPTPPQVIPISEIVKVRSNWMYMLFFRTQRAVQDFDDNTELFFNVIFRTYNEFIPSPIFSPTVPIEDRTITSSMGAQRSSLLSQSELDYYVSEYSRNGFAVPLALYRIQEIDVQQEIDAGFVNKTIEVPSLMITAGHDITLPKSLADGMAKFVPNLTLRNVEEAGHWALVEQHSEVNSFLGEFLKGIDGH</sequence>
<dbReference type="EMBL" id="LSSL01003462">
    <property type="protein sequence ID" value="OLY80454.1"/>
    <property type="molecule type" value="Genomic_DNA"/>
</dbReference>
<evidence type="ECO:0000256" key="1">
    <source>
        <dbReference type="ARBA" id="ARBA00022801"/>
    </source>
</evidence>
<evidence type="ECO:0000259" key="3">
    <source>
        <dbReference type="Pfam" id="PF00561"/>
    </source>
</evidence>
<keyword evidence="1 4" id="KW-0378">Hydrolase</keyword>
<dbReference type="STRING" id="133383.A0A1R0GU79"/>
<name>A0A1R0GU79_9FUNG</name>
<dbReference type="Proteomes" id="UP000187455">
    <property type="component" value="Unassembled WGS sequence"/>
</dbReference>
<evidence type="ECO:0000256" key="2">
    <source>
        <dbReference type="ARBA" id="ARBA00038334"/>
    </source>
</evidence>
<accession>A0A1R0GU79</accession>
<dbReference type="InterPro" id="IPR000073">
    <property type="entry name" value="AB_hydrolase_1"/>
</dbReference>
<dbReference type="Pfam" id="PF00561">
    <property type="entry name" value="Abhydrolase_1"/>
    <property type="match status" value="1"/>
</dbReference>
<dbReference type="SUPFAM" id="SSF53474">
    <property type="entry name" value="alpha/beta-Hydrolases"/>
    <property type="match status" value="1"/>
</dbReference>
<dbReference type="AlphaFoldDB" id="A0A1R0GU79"/>
<dbReference type="GO" id="GO:0016787">
    <property type="term" value="F:hydrolase activity"/>
    <property type="evidence" value="ECO:0007669"/>
    <property type="project" value="UniProtKB-KW"/>
</dbReference>
<dbReference type="InterPro" id="IPR000639">
    <property type="entry name" value="Epox_hydrolase-like"/>
</dbReference>
<comment type="caution">
    <text evidence="4">The sequence shown here is derived from an EMBL/GenBank/DDBJ whole genome shotgun (WGS) entry which is preliminary data.</text>
</comment>
<evidence type="ECO:0000313" key="4">
    <source>
        <dbReference type="EMBL" id="OLY80454.1"/>
    </source>
</evidence>